<dbReference type="InterPro" id="IPR011989">
    <property type="entry name" value="ARM-like"/>
</dbReference>
<dbReference type="OrthoDB" id="10250600at2759"/>
<sequence length="522" mass="58230">MSMYSGRIENLLNNISNEIEVEETLKELESVFASMSDSQLADHVKEVNFGVVFDSLNSCNRDQILYACKILNLCLPKIPSLELCKKYQEAIIRAIRHPEKEVKEMGLKEMVRIVNGNHLLMGLTQKDEESVLFSIVECLCDKEISVGLKAVDLLVLLGQSGWGMSLICNPRVVQCIQAKTEVDEVYKARLTEVVVKIGKDSSDRLKQMEALGLLKGSIETLTSGDILAIMATLEVITPLASTTHGLEFLVKNKILGLLTKKLVSLENDPLATVLYPGLAKFFGQIGQKCPSDFMEFCPEVLISLLKNVEDDDVNVYVTSLESVALIASSAMGKKVLEKFDKEMERVVMRCYQSMTLLQNEYRLRALGAFANLIHVEFLENPDSLEIIAGTDIIDTANKKLAEKWFNKVGKAALQSIIDMSKQPFPDIKHAAYNVLKELASQPWGQQKIFQHPGLLDYLLDRTDEVLLEGKKDKFAIIETMVESGTLESVMSDKAVVKKLKDFVNLGPEYRPAQMQVAVEGAE</sequence>
<dbReference type="GO" id="GO:0043248">
    <property type="term" value="P:proteasome assembly"/>
    <property type="evidence" value="ECO:0007669"/>
    <property type="project" value="InterPro"/>
</dbReference>
<name>A0A8I6RRJ5_CIMLE</name>
<evidence type="ECO:0000256" key="2">
    <source>
        <dbReference type="ARBA" id="ARBA00014933"/>
    </source>
</evidence>
<dbReference type="AlphaFoldDB" id="A0A8I6RRJ5"/>
<dbReference type="Proteomes" id="UP000494040">
    <property type="component" value="Unassembled WGS sequence"/>
</dbReference>
<evidence type="ECO:0000256" key="1">
    <source>
        <dbReference type="ARBA" id="ARBA00006823"/>
    </source>
</evidence>
<dbReference type="Pfam" id="PF10508">
    <property type="entry name" value="Proteasom_PSMB"/>
    <property type="match status" value="1"/>
</dbReference>
<reference evidence="3" key="1">
    <citation type="submission" date="2022-01" db="UniProtKB">
        <authorList>
            <consortium name="EnsemblMetazoa"/>
        </authorList>
    </citation>
    <scope>IDENTIFICATION</scope>
</reference>
<dbReference type="Gene3D" id="1.25.10.10">
    <property type="entry name" value="Leucine-rich Repeat Variant"/>
    <property type="match status" value="1"/>
</dbReference>
<dbReference type="GO" id="GO:0005829">
    <property type="term" value="C:cytosol"/>
    <property type="evidence" value="ECO:0007669"/>
    <property type="project" value="TreeGrafter"/>
</dbReference>
<keyword evidence="4" id="KW-1185">Reference proteome</keyword>
<dbReference type="SUPFAM" id="SSF48371">
    <property type="entry name" value="ARM repeat"/>
    <property type="match status" value="1"/>
</dbReference>
<comment type="similarity">
    <text evidence="1">Belongs to the proteasome subunit S5B/HSM3 family.</text>
</comment>
<dbReference type="PANTHER" id="PTHR13554:SF10">
    <property type="entry name" value="26S PROTEASOME NON-ATPASE REGULATORY SUBUNIT 5"/>
    <property type="match status" value="1"/>
</dbReference>
<accession>A0A8I6RRJ5</accession>
<protein>
    <recommendedName>
        <fullName evidence="2">26S proteasome non-ATPase regulatory subunit 5</fullName>
    </recommendedName>
</protein>
<dbReference type="InterPro" id="IPR016024">
    <property type="entry name" value="ARM-type_fold"/>
</dbReference>
<proteinExistence type="inferred from homology"/>
<dbReference type="PANTHER" id="PTHR13554">
    <property type="entry name" value="26S PROTEASOME NON-ATPASE REGULATORY SUBUNIT 5-RELATED"/>
    <property type="match status" value="1"/>
</dbReference>
<evidence type="ECO:0000313" key="3">
    <source>
        <dbReference type="EnsemblMetazoa" id="XP_014251147.1"/>
    </source>
</evidence>
<organism evidence="3 4">
    <name type="scientific">Cimex lectularius</name>
    <name type="common">Bed bug</name>
    <name type="synonym">Acanthia lectularia</name>
    <dbReference type="NCBI Taxonomy" id="79782"/>
    <lineage>
        <taxon>Eukaryota</taxon>
        <taxon>Metazoa</taxon>
        <taxon>Ecdysozoa</taxon>
        <taxon>Arthropoda</taxon>
        <taxon>Hexapoda</taxon>
        <taxon>Insecta</taxon>
        <taxon>Pterygota</taxon>
        <taxon>Neoptera</taxon>
        <taxon>Paraneoptera</taxon>
        <taxon>Hemiptera</taxon>
        <taxon>Heteroptera</taxon>
        <taxon>Panheteroptera</taxon>
        <taxon>Cimicomorpha</taxon>
        <taxon>Cimicidae</taxon>
        <taxon>Cimex</taxon>
    </lineage>
</organism>
<dbReference type="OMA" id="WGQEYIS"/>
<dbReference type="EnsemblMetazoa" id="XM_014395661.2">
    <property type="protein sequence ID" value="XP_014251147.1"/>
    <property type="gene ID" value="LOC106667608"/>
</dbReference>
<dbReference type="InterPro" id="IPR019538">
    <property type="entry name" value="PSMD5"/>
</dbReference>
<evidence type="ECO:0000313" key="4">
    <source>
        <dbReference type="Proteomes" id="UP000494040"/>
    </source>
</evidence>
<dbReference type="KEGG" id="clec:106667608"/>
<gene>
    <name evidence="3" type="primary">106667608</name>
</gene>